<comment type="similarity">
    <text evidence="1 7">Belongs to the RecO family.</text>
</comment>
<feature type="domain" description="DNA replication/recombination mediator RecO N-terminal" evidence="8">
    <location>
        <begin position="4"/>
        <end position="79"/>
    </location>
</feature>
<keyword evidence="3 7" id="KW-0227">DNA damage</keyword>
<evidence type="ECO:0000256" key="1">
    <source>
        <dbReference type="ARBA" id="ARBA00007452"/>
    </source>
</evidence>
<keyword evidence="10" id="KW-1185">Reference proteome</keyword>
<evidence type="ECO:0000256" key="2">
    <source>
        <dbReference type="ARBA" id="ARBA00021310"/>
    </source>
</evidence>
<dbReference type="PANTHER" id="PTHR33991:SF1">
    <property type="entry name" value="DNA REPAIR PROTEIN RECO"/>
    <property type="match status" value="1"/>
</dbReference>
<evidence type="ECO:0000256" key="7">
    <source>
        <dbReference type="HAMAP-Rule" id="MF_00201"/>
    </source>
</evidence>
<dbReference type="InterPro" id="IPR022572">
    <property type="entry name" value="DNA_rep/recomb_RecO_N"/>
</dbReference>
<gene>
    <name evidence="7" type="primary">recO</name>
    <name evidence="9" type="ORF">CBF28_06730</name>
</gene>
<accession>A0A430B4Z1</accession>
<evidence type="ECO:0000256" key="6">
    <source>
        <dbReference type="ARBA" id="ARBA00033409"/>
    </source>
</evidence>
<dbReference type="GO" id="GO:0006302">
    <property type="term" value="P:double-strand break repair"/>
    <property type="evidence" value="ECO:0007669"/>
    <property type="project" value="TreeGrafter"/>
</dbReference>
<dbReference type="EMBL" id="NGKB01000005">
    <property type="protein sequence ID" value="RSU15416.1"/>
    <property type="molecule type" value="Genomic_DNA"/>
</dbReference>
<dbReference type="SUPFAM" id="SSF57863">
    <property type="entry name" value="ArfGap/RecO-like zinc finger"/>
    <property type="match status" value="1"/>
</dbReference>
<reference evidence="9 10" key="1">
    <citation type="submission" date="2017-05" db="EMBL/GenBank/DDBJ databases">
        <title>Vagococcus spp. assemblies.</title>
        <authorList>
            <person name="Gulvik C.A."/>
        </authorList>
    </citation>
    <scope>NUCLEOTIDE SEQUENCE [LARGE SCALE GENOMIC DNA]</scope>
    <source>
        <strain evidence="9 10">SS1714</strain>
    </source>
</reference>
<dbReference type="GO" id="GO:0043590">
    <property type="term" value="C:bacterial nucleoid"/>
    <property type="evidence" value="ECO:0007669"/>
    <property type="project" value="TreeGrafter"/>
</dbReference>
<dbReference type="OrthoDB" id="9797083at2"/>
<dbReference type="Pfam" id="PF02565">
    <property type="entry name" value="RecO_C"/>
    <property type="match status" value="1"/>
</dbReference>
<keyword evidence="5 7" id="KW-0234">DNA repair</keyword>
<comment type="caution">
    <text evidence="9">The sequence shown here is derived from an EMBL/GenBank/DDBJ whole genome shotgun (WGS) entry which is preliminary data.</text>
</comment>
<dbReference type="GeneID" id="95580746"/>
<sequence length="257" mass="30294">MKHQEEIKGLVLFSKNYREKDRLVKLFTESRGKKMFFVKGANRKNNPLTAAIQPFTKATYIADMKDEGLSFLNNVKEIEPLEEIQKDIFISAYGTYILNLVDAAIEDNIYDPQLYGFTNQALDLLNKSYDPEIITNIFEIQLLERFGIKLNWQSCSICANQKGKFDFSYQYHGLLCEQHFHMDERRSHFNPTAIHFLRIFSNIRYSQINQINLKPETKQAIRLVLDDLYSEYVGIHLKSKKFIDEMKNWENLLKKEN</sequence>
<dbReference type="InterPro" id="IPR012340">
    <property type="entry name" value="NA-bd_OB-fold"/>
</dbReference>
<dbReference type="Gene3D" id="2.40.50.140">
    <property type="entry name" value="Nucleic acid-binding proteins"/>
    <property type="match status" value="1"/>
</dbReference>
<dbReference type="InterPro" id="IPR037278">
    <property type="entry name" value="ARFGAP/RecO"/>
</dbReference>
<evidence type="ECO:0000256" key="4">
    <source>
        <dbReference type="ARBA" id="ARBA00023172"/>
    </source>
</evidence>
<dbReference type="SUPFAM" id="SSF50249">
    <property type="entry name" value="Nucleic acid-binding proteins"/>
    <property type="match status" value="1"/>
</dbReference>
<dbReference type="InterPro" id="IPR042242">
    <property type="entry name" value="RecO_C"/>
</dbReference>
<proteinExistence type="inferred from homology"/>
<comment type="function">
    <text evidence="7">Involved in DNA repair and RecF pathway recombination.</text>
</comment>
<evidence type="ECO:0000256" key="5">
    <source>
        <dbReference type="ARBA" id="ARBA00023204"/>
    </source>
</evidence>
<dbReference type="NCBIfam" id="TIGR00613">
    <property type="entry name" value="reco"/>
    <property type="match status" value="1"/>
</dbReference>
<organism evidence="9 10">
    <name type="scientific">Vagococcus carniphilus</name>
    <dbReference type="NCBI Taxonomy" id="218144"/>
    <lineage>
        <taxon>Bacteria</taxon>
        <taxon>Bacillati</taxon>
        <taxon>Bacillota</taxon>
        <taxon>Bacilli</taxon>
        <taxon>Lactobacillales</taxon>
        <taxon>Enterococcaceae</taxon>
        <taxon>Vagococcus</taxon>
    </lineage>
</organism>
<evidence type="ECO:0000259" key="8">
    <source>
        <dbReference type="Pfam" id="PF11967"/>
    </source>
</evidence>
<dbReference type="PANTHER" id="PTHR33991">
    <property type="entry name" value="DNA REPAIR PROTEIN RECO"/>
    <property type="match status" value="1"/>
</dbReference>
<protein>
    <recommendedName>
        <fullName evidence="2 7">DNA repair protein RecO</fullName>
    </recommendedName>
    <alternativeName>
        <fullName evidence="6 7">Recombination protein O</fullName>
    </alternativeName>
</protein>
<keyword evidence="4 7" id="KW-0233">DNA recombination</keyword>
<dbReference type="Pfam" id="PF11967">
    <property type="entry name" value="RecO_N"/>
    <property type="match status" value="1"/>
</dbReference>
<dbReference type="Proteomes" id="UP000288028">
    <property type="component" value="Unassembled WGS sequence"/>
</dbReference>
<evidence type="ECO:0000313" key="10">
    <source>
        <dbReference type="Proteomes" id="UP000288028"/>
    </source>
</evidence>
<dbReference type="AlphaFoldDB" id="A0A430B4Z1"/>
<dbReference type="RefSeq" id="WP_126793270.1">
    <property type="nucleotide sequence ID" value="NZ_CP060720.1"/>
</dbReference>
<evidence type="ECO:0000256" key="3">
    <source>
        <dbReference type="ARBA" id="ARBA00022763"/>
    </source>
</evidence>
<dbReference type="HAMAP" id="MF_00201">
    <property type="entry name" value="RecO"/>
    <property type="match status" value="1"/>
</dbReference>
<evidence type="ECO:0000313" key="9">
    <source>
        <dbReference type="EMBL" id="RSU15416.1"/>
    </source>
</evidence>
<dbReference type="Gene3D" id="1.20.1440.120">
    <property type="entry name" value="Recombination protein O, C-terminal domain"/>
    <property type="match status" value="1"/>
</dbReference>
<dbReference type="InterPro" id="IPR003717">
    <property type="entry name" value="RecO"/>
</dbReference>
<dbReference type="GO" id="GO:0006310">
    <property type="term" value="P:DNA recombination"/>
    <property type="evidence" value="ECO:0007669"/>
    <property type="project" value="UniProtKB-UniRule"/>
</dbReference>
<name>A0A430B4Z1_9ENTE</name>